<comment type="caution">
    <text evidence="9">The sequence shown here is derived from an EMBL/GenBank/DDBJ whole genome shotgun (WGS) entry which is preliminary data.</text>
</comment>
<reference evidence="9 10" key="1">
    <citation type="submission" date="2019-02" db="EMBL/GenBank/DDBJ databases">
        <title>Paenibacillus sp. nov., isolated from surface-sterilized tissue of Thalictrum simplex L.</title>
        <authorList>
            <person name="Tuo L."/>
        </authorList>
    </citation>
    <scope>NUCLEOTIDE SEQUENCE [LARGE SCALE GENOMIC DNA]</scope>
    <source>
        <strain evidence="9 10">N2SHLJ1</strain>
    </source>
</reference>
<keyword evidence="3" id="KW-0645">Protease</keyword>
<evidence type="ECO:0000256" key="5">
    <source>
        <dbReference type="ARBA" id="ARBA00022801"/>
    </source>
</evidence>
<dbReference type="SMART" id="SM00793">
    <property type="entry name" value="AgrB"/>
    <property type="match status" value="1"/>
</dbReference>
<evidence type="ECO:0000256" key="2">
    <source>
        <dbReference type="ARBA" id="ARBA00022654"/>
    </source>
</evidence>
<dbReference type="OrthoDB" id="2666767at2"/>
<evidence type="ECO:0000256" key="1">
    <source>
        <dbReference type="ARBA" id="ARBA00022475"/>
    </source>
</evidence>
<dbReference type="GO" id="GO:0009372">
    <property type="term" value="P:quorum sensing"/>
    <property type="evidence" value="ECO:0007669"/>
    <property type="project" value="UniProtKB-KW"/>
</dbReference>
<keyword evidence="1" id="KW-1003">Cell membrane</keyword>
<sequence length="176" mass="19388">MHMTDPIDFAAERISNLIKKLNPEETVEVEVMNYSLSLGMNLLLTVSFIMAIGFMTNTALSTLLSFLIFAVQRFFVKGFHFKSLTLCVLVTTTLIASIPHLPLPQLAITPIGIVCTLIILYKAKVKPIAKLIPFFVIAIGMILQDSVIILACAAQAITLVPKGGDFNVEYTRKKNC</sequence>
<keyword evidence="10" id="KW-1185">Reference proteome</keyword>
<protein>
    <submittedName>
        <fullName evidence="9">Uncharacterized protein</fullName>
    </submittedName>
</protein>
<evidence type="ECO:0000256" key="6">
    <source>
        <dbReference type="ARBA" id="ARBA00022989"/>
    </source>
</evidence>
<dbReference type="Proteomes" id="UP000293142">
    <property type="component" value="Unassembled WGS sequence"/>
</dbReference>
<evidence type="ECO:0000256" key="7">
    <source>
        <dbReference type="ARBA" id="ARBA00023136"/>
    </source>
</evidence>
<dbReference type="AlphaFoldDB" id="A0A4Q9DQ87"/>
<name>A0A4Q9DQ87_9BACL</name>
<keyword evidence="4 8" id="KW-0812">Transmembrane</keyword>
<accession>A0A4Q9DQ87</accession>
<feature type="transmembrane region" description="Helical" evidence="8">
    <location>
        <begin position="107"/>
        <end position="123"/>
    </location>
</feature>
<evidence type="ECO:0000256" key="3">
    <source>
        <dbReference type="ARBA" id="ARBA00022670"/>
    </source>
</evidence>
<dbReference type="GO" id="GO:0006508">
    <property type="term" value="P:proteolysis"/>
    <property type="evidence" value="ECO:0007669"/>
    <property type="project" value="UniProtKB-KW"/>
</dbReference>
<evidence type="ECO:0000313" key="10">
    <source>
        <dbReference type="Proteomes" id="UP000293142"/>
    </source>
</evidence>
<evidence type="ECO:0000313" key="9">
    <source>
        <dbReference type="EMBL" id="TBL78586.1"/>
    </source>
</evidence>
<keyword evidence="2" id="KW-0673">Quorum sensing</keyword>
<keyword evidence="5" id="KW-0378">Hydrolase</keyword>
<proteinExistence type="predicted"/>
<evidence type="ECO:0000256" key="8">
    <source>
        <dbReference type="SAM" id="Phobius"/>
    </source>
</evidence>
<dbReference type="GO" id="GO:0016020">
    <property type="term" value="C:membrane"/>
    <property type="evidence" value="ECO:0007669"/>
    <property type="project" value="InterPro"/>
</dbReference>
<dbReference type="GO" id="GO:0008233">
    <property type="term" value="F:peptidase activity"/>
    <property type="evidence" value="ECO:0007669"/>
    <property type="project" value="UniProtKB-KW"/>
</dbReference>
<dbReference type="EMBL" id="SIRE01000009">
    <property type="protein sequence ID" value="TBL78586.1"/>
    <property type="molecule type" value="Genomic_DNA"/>
</dbReference>
<feature type="transmembrane region" description="Helical" evidence="8">
    <location>
        <begin position="42"/>
        <end position="71"/>
    </location>
</feature>
<keyword evidence="6 8" id="KW-1133">Transmembrane helix</keyword>
<keyword evidence="7 8" id="KW-0472">Membrane</keyword>
<evidence type="ECO:0000256" key="4">
    <source>
        <dbReference type="ARBA" id="ARBA00022692"/>
    </source>
</evidence>
<dbReference type="InterPro" id="IPR006741">
    <property type="entry name" value="AgrB"/>
</dbReference>
<gene>
    <name evidence="9" type="ORF">EYB31_13880</name>
</gene>
<dbReference type="Pfam" id="PF04647">
    <property type="entry name" value="AgrB"/>
    <property type="match status" value="1"/>
</dbReference>
<organism evidence="9 10">
    <name type="scientific">Paenibacillus thalictri</name>
    <dbReference type="NCBI Taxonomy" id="2527873"/>
    <lineage>
        <taxon>Bacteria</taxon>
        <taxon>Bacillati</taxon>
        <taxon>Bacillota</taxon>
        <taxon>Bacilli</taxon>
        <taxon>Bacillales</taxon>
        <taxon>Paenibacillaceae</taxon>
        <taxon>Paenibacillus</taxon>
    </lineage>
</organism>
<feature type="transmembrane region" description="Helical" evidence="8">
    <location>
        <begin position="83"/>
        <end position="101"/>
    </location>
</feature>
<feature type="transmembrane region" description="Helical" evidence="8">
    <location>
        <begin position="135"/>
        <end position="157"/>
    </location>
</feature>